<feature type="coiled-coil region" evidence="1">
    <location>
        <begin position="15"/>
        <end position="52"/>
    </location>
</feature>
<protein>
    <submittedName>
        <fullName evidence="2">Uncharacterized protein</fullName>
    </submittedName>
</protein>
<evidence type="ECO:0000256" key="1">
    <source>
        <dbReference type="SAM" id="Coils"/>
    </source>
</evidence>
<gene>
    <name evidence="2" type="ORF">H8876_09170</name>
</gene>
<evidence type="ECO:0000313" key="2">
    <source>
        <dbReference type="EMBL" id="MBC6000168.1"/>
    </source>
</evidence>
<dbReference type="RefSeq" id="WP_249287489.1">
    <property type="nucleotide sequence ID" value="NZ_JACRWC010000109.1"/>
</dbReference>
<keyword evidence="1" id="KW-0175">Coiled coil</keyword>
<keyword evidence="3" id="KW-1185">Reference proteome</keyword>
<dbReference type="EMBL" id="JACRWC010000109">
    <property type="protein sequence ID" value="MBC6000168.1"/>
    <property type="molecule type" value="Genomic_DNA"/>
</dbReference>
<accession>A0A923NDS6</accession>
<name>A0A923NDS6_9FIRM</name>
<sequence>MNEESTEILIPKKRFDEVNEKLKALREENKALTEANQRLQKFESDFAEAKTTLDLKEIFVEAGFRKKEYEGIVCRISCPSREEKIALAKEIVKIKQQEI</sequence>
<proteinExistence type="predicted"/>
<organism evidence="2 3">
    <name type="scientific">Lentihominibacter faecis</name>
    <dbReference type="NCBI Taxonomy" id="2764712"/>
    <lineage>
        <taxon>Bacteria</taxon>
        <taxon>Bacillati</taxon>
        <taxon>Bacillota</taxon>
        <taxon>Clostridia</taxon>
        <taxon>Peptostreptococcales</taxon>
        <taxon>Anaerovoracaceae</taxon>
        <taxon>Lentihominibacter</taxon>
    </lineage>
</organism>
<evidence type="ECO:0000313" key="3">
    <source>
        <dbReference type="Proteomes" id="UP000644115"/>
    </source>
</evidence>
<reference evidence="2" key="1">
    <citation type="submission" date="2020-08" db="EMBL/GenBank/DDBJ databases">
        <authorList>
            <person name="Liu C."/>
            <person name="Sun Q."/>
        </authorList>
    </citation>
    <scope>NUCLEOTIDE SEQUENCE</scope>
    <source>
        <strain evidence="2">BX16</strain>
    </source>
</reference>
<dbReference type="AlphaFoldDB" id="A0A923NDS6"/>
<comment type="caution">
    <text evidence="2">The sequence shown here is derived from an EMBL/GenBank/DDBJ whole genome shotgun (WGS) entry which is preliminary data.</text>
</comment>
<dbReference type="Proteomes" id="UP000644115">
    <property type="component" value="Unassembled WGS sequence"/>
</dbReference>